<dbReference type="GO" id="GO:0000270">
    <property type="term" value="P:peptidoglycan metabolic process"/>
    <property type="evidence" value="ECO:0007669"/>
    <property type="project" value="UniProtKB-UniRule"/>
</dbReference>
<evidence type="ECO:0000256" key="4">
    <source>
        <dbReference type="RuleBase" id="RU003495"/>
    </source>
</evidence>
<evidence type="ECO:0000259" key="5">
    <source>
        <dbReference type="Pfam" id="PF03330"/>
    </source>
</evidence>
<evidence type="ECO:0000256" key="2">
    <source>
        <dbReference type="ARBA" id="ARBA00023316"/>
    </source>
</evidence>
<dbReference type="PANTHER" id="PTHR34183:SF8">
    <property type="entry name" value="ENDOLYTIC PEPTIDOGLYCAN TRANSGLYCOSYLASE RLPA-RELATED"/>
    <property type="match status" value="1"/>
</dbReference>
<dbReference type="Pfam" id="PF03330">
    <property type="entry name" value="DPBB_1"/>
    <property type="match status" value="1"/>
</dbReference>
<dbReference type="CDD" id="cd22268">
    <property type="entry name" value="DPBB_RlpA-like"/>
    <property type="match status" value="1"/>
</dbReference>
<dbReference type="EMBL" id="RPHB01000006">
    <property type="protein sequence ID" value="MBW3468808.1"/>
    <property type="molecule type" value="Genomic_DNA"/>
</dbReference>
<dbReference type="GO" id="GO:0071555">
    <property type="term" value="P:cell wall organization"/>
    <property type="evidence" value="ECO:0007669"/>
    <property type="project" value="UniProtKB-KW"/>
</dbReference>
<organism evidence="6 7">
    <name type="scientific">Arthrospiribacter ruber</name>
    <dbReference type="NCBI Taxonomy" id="2487934"/>
    <lineage>
        <taxon>Bacteria</taxon>
        <taxon>Pseudomonadati</taxon>
        <taxon>Bacteroidota</taxon>
        <taxon>Cytophagia</taxon>
        <taxon>Cytophagales</taxon>
        <taxon>Cyclobacteriaceae</taxon>
        <taxon>Arthrospiribacter</taxon>
    </lineage>
</organism>
<gene>
    <name evidence="3" type="primary">rlpA</name>
    <name evidence="6" type="ORF">EGN73_13440</name>
</gene>
<dbReference type="RefSeq" id="WP_219290710.1">
    <property type="nucleotide sequence ID" value="NZ_RPHB01000006.1"/>
</dbReference>
<reference evidence="6 7" key="1">
    <citation type="journal article" date="2020" name="Syst. Appl. Microbiol.">
        <title>Arthrospiribacter ruber gen. nov., sp. nov., a novel bacterium isolated from Arthrospira cultures.</title>
        <authorList>
            <person name="Waleron M."/>
            <person name="Misztak A."/>
            <person name="Waleron M.M."/>
            <person name="Furmaniak M."/>
            <person name="Mrozik A."/>
            <person name="Waleron K."/>
        </authorList>
    </citation>
    <scope>NUCLEOTIDE SEQUENCE [LARGE SCALE GENOMIC DNA]</scope>
    <source>
        <strain evidence="6 7">DPMB0001</strain>
    </source>
</reference>
<evidence type="ECO:0000256" key="3">
    <source>
        <dbReference type="HAMAP-Rule" id="MF_02071"/>
    </source>
</evidence>
<evidence type="ECO:0000256" key="1">
    <source>
        <dbReference type="ARBA" id="ARBA00023239"/>
    </source>
</evidence>
<keyword evidence="1 3" id="KW-0456">Lyase</keyword>
<dbReference type="NCBIfam" id="TIGR00413">
    <property type="entry name" value="rlpA"/>
    <property type="match status" value="1"/>
</dbReference>
<protein>
    <recommendedName>
        <fullName evidence="3">Probable endolytic peptidoglycan transglycosylase RlpA</fullName>
        <ecNumber evidence="3">4.2.2.-</ecNumber>
    </recommendedName>
</protein>
<dbReference type="Proteomes" id="UP000727490">
    <property type="component" value="Unassembled WGS sequence"/>
</dbReference>
<dbReference type="AlphaFoldDB" id="A0A951IXW7"/>
<dbReference type="PANTHER" id="PTHR34183">
    <property type="entry name" value="ENDOLYTIC PEPTIDOGLYCAN TRANSGLYCOSYLASE RLPA"/>
    <property type="match status" value="1"/>
</dbReference>
<dbReference type="InterPro" id="IPR034718">
    <property type="entry name" value="RlpA"/>
</dbReference>
<comment type="caution">
    <text evidence="6">The sequence shown here is derived from an EMBL/GenBank/DDBJ whole genome shotgun (WGS) entry which is preliminary data.</text>
</comment>
<dbReference type="InterPro" id="IPR012997">
    <property type="entry name" value="RplA"/>
</dbReference>
<accession>A0A951IXW7</accession>
<dbReference type="HAMAP" id="MF_02071">
    <property type="entry name" value="RlpA"/>
    <property type="match status" value="1"/>
</dbReference>
<comment type="similarity">
    <text evidence="3 4">Belongs to the RlpA family.</text>
</comment>
<evidence type="ECO:0000313" key="7">
    <source>
        <dbReference type="Proteomes" id="UP000727490"/>
    </source>
</evidence>
<evidence type="ECO:0000313" key="6">
    <source>
        <dbReference type="EMBL" id="MBW3468808.1"/>
    </source>
</evidence>
<proteinExistence type="inferred from homology"/>
<name>A0A951IXW7_9BACT</name>
<keyword evidence="7" id="KW-1185">Reference proteome</keyword>
<sequence>MKLSKLPFCSVFPIFTIFLCFVYCSPKEEEIEMEEIEGKASYYARRFEGKKTASGEIFENQELTAAHRSLPFDTEVEVVNPENGKSVIVRINDRGPYRRGRIIDLTRAAARELGMLDSGIIDVIIRYPKLAEDIEKKQ</sequence>
<comment type="function">
    <text evidence="3">Lytic transglycosylase with a strong preference for naked glycan strands that lack stem peptides.</text>
</comment>
<dbReference type="InterPro" id="IPR009009">
    <property type="entry name" value="RlpA-like_DPBB"/>
</dbReference>
<keyword evidence="2 3" id="KW-0961">Cell wall biogenesis/degradation</keyword>
<feature type="domain" description="RlpA-like protein double-psi beta-barrel" evidence="5">
    <location>
        <begin position="37"/>
        <end position="123"/>
    </location>
</feature>
<dbReference type="GO" id="GO:0008932">
    <property type="term" value="F:lytic endotransglycosylase activity"/>
    <property type="evidence" value="ECO:0007669"/>
    <property type="project" value="UniProtKB-UniRule"/>
</dbReference>
<dbReference type="EC" id="4.2.2.-" evidence="3"/>